<dbReference type="InterPro" id="IPR027417">
    <property type="entry name" value="P-loop_NTPase"/>
</dbReference>
<evidence type="ECO:0000256" key="1">
    <source>
        <dbReference type="SAM" id="Phobius"/>
    </source>
</evidence>
<protein>
    <recommendedName>
        <fullName evidence="4">NACHT domain-containing protein</fullName>
    </recommendedName>
</protein>
<keyword evidence="1" id="KW-0812">Transmembrane</keyword>
<keyword evidence="3" id="KW-1185">Reference proteome</keyword>
<sequence>MGVPRWGRHGVRAVHNAFDGHAGTVLQIGVVAGDVVAPRAGPGLDGTADGLAAVVRRQWEAEASVRSLRRPEPLRLRWAPTRRRVACPTAPVVEGGDLDDLTRRFTSLADRRLVLLGGPGAGKSATALLLTLDLLARRGPGEPVPVLLSPSSWDPHGEHLEDWVIRRLETDYPALRNRSAHGRHAARRLVAEQRLVPLLDGLDELPEALLAPALECVHRAFGRGRPLVLTCRGDEYEAAVRASGTALPAAAVVELEPVAAADAAEFLSTASPQSAGRWAPVLDRLRTEPDSVVTRSLSTPLAVNLARTAYTRPDRDPGELADVRRFADPADVERHLLDALVPAVYGDQPTPPPRLAPLPSVTGRYPADRARRWLGFLARHATGPAGRDIAWWRLPRPRLVLVPAIAGPLCWAAVTEGSSLPVGFAIGFAFTWLIGIARRRVPRRRLLLAPVVLGVAFWFFTYSHPRPPGEVVVAAAGLVLLVAIALSADRPPHRTALRALGRGRTIAFRATLGFAIPAATTAPALVLHGVVHPRDWWIPAALGLVVAWAVGLGTWLTVPPDGFSVPRPGRSLRGDLVSSAVSLLAWVLAFQLPVLFAVVVNGRSVEATTVLTAAGFGSGAGLGYVIGNASVLYAASLAWWALRGRLPWRLLRFLDDAHRRGVLRQTGAVYQFRHSHLQRHLAHGDG</sequence>
<evidence type="ECO:0000313" key="2">
    <source>
        <dbReference type="EMBL" id="MFC6093118.1"/>
    </source>
</evidence>
<accession>A0ABW1PBY0</accession>
<feature type="transmembrane region" description="Helical" evidence="1">
    <location>
        <begin position="471"/>
        <end position="489"/>
    </location>
</feature>
<dbReference type="Proteomes" id="UP001596220">
    <property type="component" value="Unassembled WGS sequence"/>
</dbReference>
<feature type="transmembrane region" description="Helical" evidence="1">
    <location>
        <begin position="446"/>
        <end position="465"/>
    </location>
</feature>
<keyword evidence="1" id="KW-1133">Transmembrane helix</keyword>
<name>A0ABW1PBY0_9PSEU</name>
<feature type="transmembrane region" description="Helical" evidence="1">
    <location>
        <begin position="420"/>
        <end position="437"/>
    </location>
</feature>
<feature type="transmembrane region" description="Helical" evidence="1">
    <location>
        <begin position="536"/>
        <end position="558"/>
    </location>
</feature>
<proteinExistence type="predicted"/>
<keyword evidence="1" id="KW-0472">Membrane</keyword>
<evidence type="ECO:0000313" key="3">
    <source>
        <dbReference type="Proteomes" id="UP001596220"/>
    </source>
</evidence>
<comment type="caution">
    <text evidence="2">The sequence shown here is derived from an EMBL/GenBank/DDBJ whole genome shotgun (WGS) entry which is preliminary data.</text>
</comment>
<dbReference type="Gene3D" id="3.40.50.300">
    <property type="entry name" value="P-loop containing nucleotide triphosphate hydrolases"/>
    <property type="match status" value="1"/>
</dbReference>
<feature type="transmembrane region" description="Helical" evidence="1">
    <location>
        <begin position="510"/>
        <end position="530"/>
    </location>
</feature>
<dbReference type="EMBL" id="JBHSQO010000038">
    <property type="protein sequence ID" value="MFC6093118.1"/>
    <property type="molecule type" value="Genomic_DNA"/>
</dbReference>
<feature type="transmembrane region" description="Helical" evidence="1">
    <location>
        <begin position="620"/>
        <end position="642"/>
    </location>
</feature>
<gene>
    <name evidence="2" type="ORF">ACFP3R_27930</name>
</gene>
<organism evidence="2 3">
    <name type="scientific">Saccharothrix lopnurensis</name>
    <dbReference type="NCBI Taxonomy" id="1670621"/>
    <lineage>
        <taxon>Bacteria</taxon>
        <taxon>Bacillati</taxon>
        <taxon>Actinomycetota</taxon>
        <taxon>Actinomycetes</taxon>
        <taxon>Pseudonocardiales</taxon>
        <taxon>Pseudonocardiaceae</taxon>
        <taxon>Saccharothrix</taxon>
    </lineage>
</organism>
<feature type="transmembrane region" description="Helical" evidence="1">
    <location>
        <begin position="579"/>
        <end position="600"/>
    </location>
</feature>
<dbReference type="RefSeq" id="WP_380639989.1">
    <property type="nucleotide sequence ID" value="NZ_JBHSQO010000038.1"/>
</dbReference>
<reference evidence="3" key="1">
    <citation type="journal article" date="2019" name="Int. J. Syst. Evol. Microbiol.">
        <title>The Global Catalogue of Microorganisms (GCM) 10K type strain sequencing project: providing services to taxonomists for standard genome sequencing and annotation.</title>
        <authorList>
            <consortium name="The Broad Institute Genomics Platform"/>
            <consortium name="The Broad Institute Genome Sequencing Center for Infectious Disease"/>
            <person name="Wu L."/>
            <person name="Ma J."/>
        </authorList>
    </citation>
    <scope>NUCLEOTIDE SEQUENCE [LARGE SCALE GENOMIC DNA]</scope>
    <source>
        <strain evidence="3">CGMCC 4.7246</strain>
    </source>
</reference>
<evidence type="ECO:0008006" key="4">
    <source>
        <dbReference type="Google" id="ProtNLM"/>
    </source>
</evidence>